<dbReference type="SMART" id="SM00422">
    <property type="entry name" value="HTH_MERR"/>
    <property type="match status" value="1"/>
</dbReference>
<evidence type="ECO:0000313" key="8">
    <source>
        <dbReference type="Proteomes" id="UP000261905"/>
    </source>
</evidence>
<evidence type="ECO:0000259" key="6">
    <source>
        <dbReference type="PROSITE" id="PS50937"/>
    </source>
</evidence>
<comment type="caution">
    <text evidence="7">The sequence shown here is derived from an EMBL/GenBank/DDBJ whole genome shotgun (WGS) entry which is preliminary data.</text>
</comment>
<feature type="transmembrane region" description="Helical" evidence="5">
    <location>
        <begin position="247"/>
        <end position="266"/>
    </location>
</feature>
<name>A0A371PFB8_9BACL</name>
<feature type="transmembrane region" description="Helical" evidence="5">
    <location>
        <begin position="200"/>
        <end position="217"/>
    </location>
</feature>
<evidence type="ECO:0000256" key="4">
    <source>
        <dbReference type="ARBA" id="ARBA00023163"/>
    </source>
</evidence>
<dbReference type="Proteomes" id="UP000261905">
    <property type="component" value="Unassembled WGS sequence"/>
</dbReference>
<keyword evidence="3" id="KW-0238">DNA-binding</keyword>
<dbReference type="PROSITE" id="PS50937">
    <property type="entry name" value="HTH_MERR_2"/>
    <property type="match status" value="1"/>
</dbReference>
<dbReference type="Gene3D" id="1.10.1660.10">
    <property type="match status" value="1"/>
</dbReference>
<dbReference type="PANTHER" id="PTHR30204">
    <property type="entry name" value="REDOX-CYCLING DRUG-SENSING TRANSCRIPTIONAL ACTIVATOR SOXR"/>
    <property type="match status" value="1"/>
</dbReference>
<keyword evidence="4" id="KW-0804">Transcription</keyword>
<dbReference type="Pfam" id="PF13411">
    <property type="entry name" value="MerR_1"/>
    <property type="match status" value="1"/>
</dbReference>
<dbReference type="InterPro" id="IPR009061">
    <property type="entry name" value="DNA-bd_dom_put_sf"/>
</dbReference>
<dbReference type="CDD" id="cd00592">
    <property type="entry name" value="HTH_MerR-like"/>
    <property type="match status" value="1"/>
</dbReference>
<sequence>MKGDESAMKMKEVCKRTELTERTIRYYVEEGLVTPEVSVRNGREYREYSAKDVEELNTIAGLRKLFFTIDEIKDMQEHPDRIHEVLSAYKLKLASDAKAKAAIVEALDGIFPGELRDVASIASKLKIMSEKLPLPQRDINPNFGKFEQGSKAEREQEYARFMERQANKIKRGRIIVYTIAILHILFSIVSFFLSFNILQLIVQIVLSICLIAGVSWVRYLFATGAAISVFLSVQLIILTVSEGLIDLLFYTILLVVYSGIGSFLLFKSESVSEFLYTQKNG</sequence>
<dbReference type="GO" id="GO:0003677">
    <property type="term" value="F:DNA binding"/>
    <property type="evidence" value="ECO:0007669"/>
    <property type="project" value="UniProtKB-KW"/>
</dbReference>
<dbReference type="InterPro" id="IPR047057">
    <property type="entry name" value="MerR_fam"/>
</dbReference>
<dbReference type="AlphaFoldDB" id="A0A371PFB8"/>
<accession>A0A371PFB8</accession>
<evidence type="ECO:0000256" key="5">
    <source>
        <dbReference type="SAM" id="Phobius"/>
    </source>
</evidence>
<evidence type="ECO:0000256" key="1">
    <source>
        <dbReference type="ARBA" id="ARBA00022491"/>
    </source>
</evidence>
<evidence type="ECO:0000256" key="3">
    <source>
        <dbReference type="ARBA" id="ARBA00023125"/>
    </source>
</evidence>
<keyword evidence="5" id="KW-0472">Membrane</keyword>
<feature type="transmembrane region" description="Helical" evidence="5">
    <location>
        <begin position="174"/>
        <end position="194"/>
    </location>
</feature>
<feature type="transmembrane region" description="Helical" evidence="5">
    <location>
        <begin position="224"/>
        <end position="241"/>
    </location>
</feature>
<keyword evidence="2" id="KW-0805">Transcription regulation</keyword>
<reference evidence="7 8" key="1">
    <citation type="submission" date="2018-08" db="EMBL/GenBank/DDBJ databases">
        <title>Paenibacillus sp. M4BSY-1, whole genome shotgun sequence.</title>
        <authorList>
            <person name="Tuo L."/>
        </authorList>
    </citation>
    <scope>NUCLEOTIDE SEQUENCE [LARGE SCALE GENOMIC DNA]</scope>
    <source>
        <strain evidence="7 8">M4BSY-1</strain>
    </source>
</reference>
<gene>
    <name evidence="7" type="ORF">DX130_13205</name>
</gene>
<keyword evidence="5" id="KW-0812">Transmembrane</keyword>
<keyword evidence="1" id="KW-0678">Repressor</keyword>
<keyword evidence="5" id="KW-1133">Transmembrane helix</keyword>
<keyword evidence="8" id="KW-1185">Reference proteome</keyword>
<organism evidence="7 8">
    <name type="scientific">Paenibacillus paeoniae</name>
    <dbReference type="NCBI Taxonomy" id="2292705"/>
    <lineage>
        <taxon>Bacteria</taxon>
        <taxon>Bacillati</taxon>
        <taxon>Bacillota</taxon>
        <taxon>Bacilli</taxon>
        <taxon>Bacillales</taxon>
        <taxon>Paenibacillaceae</taxon>
        <taxon>Paenibacillus</taxon>
    </lineage>
</organism>
<feature type="domain" description="HTH merR-type" evidence="6">
    <location>
        <begin position="7"/>
        <end position="78"/>
    </location>
</feature>
<evidence type="ECO:0000256" key="2">
    <source>
        <dbReference type="ARBA" id="ARBA00023015"/>
    </source>
</evidence>
<dbReference type="SUPFAM" id="SSF46955">
    <property type="entry name" value="Putative DNA-binding domain"/>
    <property type="match status" value="1"/>
</dbReference>
<dbReference type="InterPro" id="IPR000551">
    <property type="entry name" value="MerR-type_HTH_dom"/>
</dbReference>
<evidence type="ECO:0000313" key="7">
    <source>
        <dbReference type="EMBL" id="REK74639.1"/>
    </source>
</evidence>
<dbReference type="OrthoDB" id="9806513at2"/>
<dbReference type="EMBL" id="QUBQ01000002">
    <property type="protein sequence ID" value="REK74639.1"/>
    <property type="molecule type" value="Genomic_DNA"/>
</dbReference>
<proteinExistence type="predicted"/>
<protein>
    <submittedName>
        <fullName evidence="7">MerR family transcriptional regulator</fullName>
    </submittedName>
</protein>
<dbReference type="PANTHER" id="PTHR30204:SF69">
    <property type="entry name" value="MERR-FAMILY TRANSCRIPTIONAL REGULATOR"/>
    <property type="match status" value="1"/>
</dbReference>
<dbReference type="GO" id="GO:0003700">
    <property type="term" value="F:DNA-binding transcription factor activity"/>
    <property type="evidence" value="ECO:0007669"/>
    <property type="project" value="InterPro"/>
</dbReference>